<evidence type="ECO:0000256" key="5">
    <source>
        <dbReference type="ARBA" id="ARBA00022825"/>
    </source>
</evidence>
<keyword evidence="7" id="KW-1015">Disulfide bond</keyword>
<dbReference type="PRINTS" id="PR00722">
    <property type="entry name" value="CHYMOTRYPSIN"/>
</dbReference>
<evidence type="ECO:0000259" key="12">
    <source>
        <dbReference type="PROSITE" id="PS50240"/>
    </source>
</evidence>
<dbReference type="SUPFAM" id="SSF50494">
    <property type="entry name" value="Trypsin-like serine proteases"/>
    <property type="match status" value="1"/>
</dbReference>
<dbReference type="InterPro" id="IPR018114">
    <property type="entry name" value="TRYPSIN_HIS"/>
</dbReference>
<evidence type="ECO:0000256" key="1">
    <source>
        <dbReference type="ARBA" id="ARBA00004239"/>
    </source>
</evidence>
<accession>A0A8C6T4H9</accession>
<dbReference type="PROSITE" id="PS50240">
    <property type="entry name" value="TRYPSIN_DOM"/>
    <property type="match status" value="1"/>
</dbReference>
<dbReference type="CDD" id="cd00190">
    <property type="entry name" value="Tryp_SPc"/>
    <property type="match status" value="1"/>
</dbReference>
<dbReference type="Gene3D" id="2.40.10.10">
    <property type="entry name" value="Trypsin-like serine proteases"/>
    <property type="match status" value="2"/>
</dbReference>
<feature type="signal peptide" evidence="11">
    <location>
        <begin position="1"/>
        <end position="22"/>
    </location>
</feature>
<dbReference type="GO" id="GO:0006508">
    <property type="term" value="P:proteolysis"/>
    <property type="evidence" value="ECO:0007669"/>
    <property type="project" value="UniProtKB-KW"/>
</dbReference>
<evidence type="ECO:0000256" key="10">
    <source>
        <dbReference type="RuleBase" id="RU363034"/>
    </source>
</evidence>
<evidence type="ECO:0000256" key="9">
    <source>
        <dbReference type="ARBA" id="ARBA00038868"/>
    </source>
</evidence>
<dbReference type="Pfam" id="PF00089">
    <property type="entry name" value="Trypsin"/>
    <property type="match status" value="1"/>
</dbReference>
<dbReference type="InterPro" id="IPR009003">
    <property type="entry name" value="Peptidase_S1_PA"/>
</dbReference>
<dbReference type="PROSITE" id="PS00135">
    <property type="entry name" value="TRYPSIN_SER"/>
    <property type="match status" value="1"/>
</dbReference>
<evidence type="ECO:0000256" key="4">
    <source>
        <dbReference type="ARBA" id="ARBA00022801"/>
    </source>
</evidence>
<dbReference type="PANTHER" id="PTHR24271:SF81">
    <property type="entry name" value="GRANZYME B"/>
    <property type="match status" value="1"/>
</dbReference>
<reference evidence="13" key="2">
    <citation type="submission" date="2025-09" db="UniProtKB">
        <authorList>
            <consortium name="Ensembl"/>
        </authorList>
    </citation>
    <scope>IDENTIFICATION</scope>
</reference>
<keyword evidence="6" id="KW-0865">Zymogen</keyword>
<evidence type="ECO:0000256" key="6">
    <source>
        <dbReference type="ARBA" id="ARBA00023145"/>
    </source>
</evidence>
<dbReference type="InterPro" id="IPR001314">
    <property type="entry name" value="Peptidase_S1A"/>
</dbReference>
<feature type="domain" description="Peptidase S1" evidence="12">
    <location>
        <begin position="25"/>
        <end position="237"/>
    </location>
</feature>
<feature type="chain" id="PRO_5034267634" description="trypsin" evidence="11">
    <location>
        <begin position="23"/>
        <end position="239"/>
    </location>
</feature>
<dbReference type="EC" id="3.4.21.4" evidence="9"/>
<proteinExistence type="predicted"/>
<evidence type="ECO:0000256" key="11">
    <source>
        <dbReference type="SAM" id="SignalP"/>
    </source>
</evidence>
<keyword evidence="3 11" id="KW-0732">Signal</keyword>
<comment type="catalytic activity">
    <reaction evidence="8">
        <text>Preferential cleavage: Arg-|-Xaa, Lys-|-Xaa.</text>
        <dbReference type="EC" id="3.4.21.4"/>
    </reaction>
</comment>
<evidence type="ECO:0000256" key="3">
    <source>
        <dbReference type="ARBA" id="ARBA00022729"/>
    </source>
</evidence>
<dbReference type="InterPro" id="IPR043504">
    <property type="entry name" value="Peptidase_S1_PA_chymotrypsin"/>
</dbReference>
<evidence type="ECO:0000313" key="13">
    <source>
        <dbReference type="Ensembl" id="ENSNMLP00000014541.1"/>
    </source>
</evidence>
<dbReference type="Ensembl" id="ENSNMLT00000016347.1">
    <property type="protein sequence ID" value="ENSNMLP00000014541.1"/>
    <property type="gene ID" value="ENSNMLG00000009687.1"/>
</dbReference>
<dbReference type="GO" id="GO:0005576">
    <property type="term" value="C:extracellular region"/>
    <property type="evidence" value="ECO:0007669"/>
    <property type="project" value="UniProtKB-SubCell"/>
</dbReference>
<keyword evidence="5 10" id="KW-0720">Serine protease</keyword>
<evidence type="ECO:0000256" key="2">
    <source>
        <dbReference type="ARBA" id="ARBA00022670"/>
    </source>
</evidence>
<dbReference type="Proteomes" id="UP000694523">
    <property type="component" value="Unplaced"/>
</dbReference>
<dbReference type="SMART" id="SM00020">
    <property type="entry name" value="Tryp_SPc"/>
    <property type="match status" value="1"/>
</dbReference>
<keyword evidence="2 10" id="KW-0645">Protease</keyword>
<dbReference type="PANTHER" id="PTHR24271">
    <property type="entry name" value="KALLIKREIN-RELATED"/>
    <property type="match status" value="1"/>
</dbReference>
<dbReference type="InterPro" id="IPR033116">
    <property type="entry name" value="TRYPSIN_SER"/>
</dbReference>
<dbReference type="InterPro" id="IPR001254">
    <property type="entry name" value="Trypsin_dom"/>
</dbReference>
<dbReference type="AlphaFoldDB" id="A0A8C6T4H9"/>
<reference evidence="13" key="1">
    <citation type="submission" date="2025-08" db="UniProtKB">
        <authorList>
            <consortium name="Ensembl"/>
        </authorList>
    </citation>
    <scope>IDENTIFICATION</scope>
</reference>
<comment type="subcellular location">
    <subcellularLocation>
        <location evidence="1">Secreted</location>
        <location evidence="1">Extracellular space</location>
    </subcellularLocation>
</comment>
<protein>
    <recommendedName>
        <fullName evidence="9">trypsin</fullName>
        <ecNumber evidence="9">3.4.21.4</ecNumber>
    </recommendedName>
</protein>
<evidence type="ECO:0000256" key="8">
    <source>
        <dbReference type="ARBA" id="ARBA00036320"/>
    </source>
</evidence>
<dbReference type="PROSITE" id="PS00134">
    <property type="entry name" value="TRYPSIN_HIS"/>
    <property type="match status" value="1"/>
</dbReference>
<evidence type="ECO:0000256" key="7">
    <source>
        <dbReference type="ARBA" id="ARBA00023157"/>
    </source>
</evidence>
<name>A0A8C6T4H9_9GOBI</name>
<organism evidence="13 14">
    <name type="scientific">Neogobius melanostomus</name>
    <name type="common">round goby</name>
    <dbReference type="NCBI Taxonomy" id="47308"/>
    <lineage>
        <taxon>Eukaryota</taxon>
        <taxon>Metazoa</taxon>
        <taxon>Chordata</taxon>
        <taxon>Craniata</taxon>
        <taxon>Vertebrata</taxon>
        <taxon>Euteleostomi</taxon>
        <taxon>Actinopterygii</taxon>
        <taxon>Neopterygii</taxon>
        <taxon>Teleostei</taxon>
        <taxon>Neoteleostei</taxon>
        <taxon>Acanthomorphata</taxon>
        <taxon>Gobiaria</taxon>
        <taxon>Gobiiformes</taxon>
        <taxon>Gobioidei</taxon>
        <taxon>Gobiidae</taxon>
        <taxon>Benthophilinae</taxon>
        <taxon>Neogobiini</taxon>
        <taxon>Neogobius</taxon>
    </lineage>
</organism>
<dbReference type="FunFam" id="2.40.10.10:FF:000005">
    <property type="entry name" value="Serine protease 37"/>
    <property type="match status" value="1"/>
</dbReference>
<sequence>MHQRCTLLLLILALTAPDPDDAGLIYGGKVAVPHSRPYMVLVERKLPSGKTSICGGFLLSKNFVMTAAHCQASSYNVILGLHDYSKQDNTERILVKETFIREDYVPETLINDLLLLKLSYDAKLSSHVGPIALAAPEAAAPQSCSVAGWGRSDKHPTSMTPVLMEVDITLSADCEDKDFYCFLGSAGVGRGDSGGPLVCEDGKAYGVASGTVEKENEKENLFSKIPKHKQWIDSIMNTV</sequence>
<keyword evidence="4 10" id="KW-0378">Hydrolase</keyword>
<keyword evidence="14" id="KW-1185">Reference proteome</keyword>
<evidence type="ECO:0000313" key="14">
    <source>
        <dbReference type="Proteomes" id="UP000694523"/>
    </source>
</evidence>
<dbReference type="GO" id="GO:0004252">
    <property type="term" value="F:serine-type endopeptidase activity"/>
    <property type="evidence" value="ECO:0007669"/>
    <property type="project" value="UniProtKB-EC"/>
</dbReference>